<dbReference type="KEGG" id="cnan:A2G96_07835"/>
<name>A0A142JHT9_9BURK</name>
<feature type="compositionally biased region" description="Polar residues" evidence="1">
    <location>
        <begin position="165"/>
        <end position="174"/>
    </location>
</feature>
<dbReference type="STRING" id="1796606.A2G96_07835"/>
<reference evidence="2 3" key="1">
    <citation type="submission" date="2016-03" db="EMBL/GenBank/DDBJ databases">
        <title>Complete genome sequence of a novel chlorpyrifos degrading bacterium, Cupriavidus nantongensis sp. X1.</title>
        <authorList>
            <person name="Fang L."/>
        </authorList>
    </citation>
    <scope>NUCLEOTIDE SEQUENCE [LARGE SCALE GENOMIC DNA]</scope>
    <source>
        <strain evidence="2 3">X1</strain>
    </source>
</reference>
<gene>
    <name evidence="2" type="ORF">A2G96_07835</name>
</gene>
<dbReference type="OrthoDB" id="5526813at2"/>
<dbReference type="AlphaFoldDB" id="A0A142JHT9"/>
<evidence type="ECO:0000313" key="3">
    <source>
        <dbReference type="Proteomes" id="UP000075238"/>
    </source>
</evidence>
<dbReference type="RefSeq" id="WP_062798306.1">
    <property type="nucleotide sequence ID" value="NZ_CP014844.1"/>
</dbReference>
<organism evidence="2 3">
    <name type="scientific">Cupriavidus nantongensis</name>
    <dbReference type="NCBI Taxonomy" id="1796606"/>
    <lineage>
        <taxon>Bacteria</taxon>
        <taxon>Pseudomonadati</taxon>
        <taxon>Pseudomonadota</taxon>
        <taxon>Betaproteobacteria</taxon>
        <taxon>Burkholderiales</taxon>
        <taxon>Burkholderiaceae</taxon>
        <taxon>Cupriavidus</taxon>
    </lineage>
</organism>
<protein>
    <submittedName>
        <fullName evidence="2">Uncharacterized protein</fullName>
    </submittedName>
</protein>
<proteinExistence type="predicted"/>
<evidence type="ECO:0000313" key="2">
    <source>
        <dbReference type="EMBL" id="AMR77651.1"/>
    </source>
</evidence>
<sequence length="318" mass="36312">MAKDVTKPPQKNRYRKIEVRMWGDEKFRNLSPLQPSGQGLWVFLLTGPHTGPIPGLFRAGRAAMAEELDWDVEAFEEAFGEVFQQGMAKADWKAKVVWIPNAIHCNRPESPNVVLSWGGEWDLIPECDLKREAYEALKASIYALGEGFAKAFDKAFGKPSEKPSTKPTGKTCPNQEQEQEQEQEQDKRSNPDGLLVDSDPADDFVLGEGGGKATRPDCPHQEIIALYHEILPMCPSIREWKGARQANLRTRWNEDPKRQNLDYWRTFFTYVAESKFLTGRAKTQEGRKPFLASLDWIVKAENFTKIREERYHNEESAP</sequence>
<dbReference type="Proteomes" id="UP000075238">
    <property type="component" value="Chromosome 1"/>
</dbReference>
<evidence type="ECO:0000256" key="1">
    <source>
        <dbReference type="SAM" id="MobiDB-lite"/>
    </source>
</evidence>
<keyword evidence="3" id="KW-1185">Reference proteome</keyword>
<feature type="compositionally biased region" description="Basic and acidic residues" evidence="1">
    <location>
        <begin position="155"/>
        <end position="164"/>
    </location>
</feature>
<feature type="region of interest" description="Disordered" evidence="1">
    <location>
        <begin position="155"/>
        <end position="214"/>
    </location>
</feature>
<accession>A0A142JHT9</accession>
<dbReference type="EMBL" id="CP014844">
    <property type="protein sequence ID" value="AMR77651.1"/>
    <property type="molecule type" value="Genomic_DNA"/>
</dbReference>